<organism evidence="4 5">
    <name type="scientific">Rhizocola hellebori</name>
    <dbReference type="NCBI Taxonomy" id="1392758"/>
    <lineage>
        <taxon>Bacteria</taxon>
        <taxon>Bacillati</taxon>
        <taxon>Actinomycetota</taxon>
        <taxon>Actinomycetes</taxon>
        <taxon>Micromonosporales</taxon>
        <taxon>Micromonosporaceae</taxon>
        <taxon>Rhizocola</taxon>
    </lineage>
</organism>
<sequence length="466" mass="50639">MAGPEISCSIHFAGDRDATLAVAVRSDLLLRGVSAEIVHRPGNGRATVDDPDRPRLCVSAAPDSALLEFVAGLSEGGRRMLVVVGESGCAEGLTWRLLASGAEDVVAWASADNPGASVLARLQRWREVDGLVRSNVVRRQLVGATTGWLRALRRVVEVAHFTGAALLVTGETGTGKELIARLFHHLDNRPDKSDLIVVDCGAIVPTLAGSEFFGHERGAFTGAMTARDGAFAAANKGTLFLDEVGELPLPLQAELLRVVQESTFKRVGGDTWRKVSFRLVCATNRDLRAEVSAGRFRLDLYHRLAATMVHLPPLRERRADILMLFRHFLAEATGVEGLRLDPAVARMLDQREYPGNVRDLRQLALRIAARHVGPGPVTPGDIPDEERPLEVSAAQEQQVQVLLDDAVEAALSAGCGYRHIRDSAAETAIRLALRRCGDDLQEAARRLGVTDRMLQKWRAQGRALLQ</sequence>
<dbReference type="PROSITE" id="PS00675">
    <property type="entry name" value="SIGMA54_INTERACT_1"/>
    <property type="match status" value="1"/>
</dbReference>
<dbReference type="SUPFAM" id="SSF52540">
    <property type="entry name" value="P-loop containing nucleoside triphosphate hydrolases"/>
    <property type="match status" value="1"/>
</dbReference>
<keyword evidence="2" id="KW-0067">ATP-binding</keyword>
<keyword evidence="1" id="KW-0547">Nucleotide-binding</keyword>
<evidence type="ECO:0000259" key="3">
    <source>
        <dbReference type="PROSITE" id="PS50045"/>
    </source>
</evidence>
<evidence type="ECO:0000256" key="2">
    <source>
        <dbReference type="ARBA" id="ARBA00022840"/>
    </source>
</evidence>
<dbReference type="Gene3D" id="3.40.50.300">
    <property type="entry name" value="P-loop containing nucleotide triphosphate hydrolases"/>
    <property type="match status" value="1"/>
</dbReference>
<dbReference type="Proteomes" id="UP000612899">
    <property type="component" value="Unassembled WGS sequence"/>
</dbReference>
<dbReference type="AlphaFoldDB" id="A0A8J3QC39"/>
<dbReference type="CDD" id="cd00009">
    <property type="entry name" value="AAA"/>
    <property type="match status" value="1"/>
</dbReference>
<feature type="domain" description="Sigma-54 factor interaction" evidence="3">
    <location>
        <begin position="141"/>
        <end position="369"/>
    </location>
</feature>
<dbReference type="InterPro" id="IPR025662">
    <property type="entry name" value="Sigma_54_int_dom_ATP-bd_1"/>
</dbReference>
<dbReference type="PANTHER" id="PTHR32071">
    <property type="entry name" value="TRANSCRIPTIONAL REGULATORY PROTEIN"/>
    <property type="match status" value="1"/>
</dbReference>
<dbReference type="InterPro" id="IPR025943">
    <property type="entry name" value="Sigma_54_int_dom_ATP-bd_2"/>
</dbReference>
<dbReference type="Pfam" id="PF25601">
    <property type="entry name" value="AAA_lid_14"/>
    <property type="match status" value="1"/>
</dbReference>
<dbReference type="InterPro" id="IPR058031">
    <property type="entry name" value="AAA_lid_NorR"/>
</dbReference>
<proteinExistence type="predicted"/>
<name>A0A8J3QC39_9ACTN</name>
<comment type="caution">
    <text evidence="4">The sequence shown here is derived from an EMBL/GenBank/DDBJ whole genome shotgun (WGS) entry which is preliminary data.</text>
</comment>
<dbReference type="InterPro" id="IPR002078">
    <property type="entry name" value="Sigma_54_int"/>
</dbReference>
<dbReference type="EMBL" id="BONY01000031">
    <property type="protein sequence ID" value="GIH06923.1"/>
    <property type="molecule type" value="Genomic_DNA"/>
</dbReference>
<keyword evidence="5" id="KW-1185">Reference proteome</keyword>
<dbReference type="FunFam" id="3.40.50.300:FF:000006">
    <property type="entry name" value="DNA-binding transcriptional regulator NtrC"/>
    <property type="match status" value="1"/>
</dbReference>
<dbReference type="RefSeq" id="WP_203910730.1">
    <property type="nucleotide sequence ID" value="NZ_BONY01000031.1"/>
</dbReference>
<dbReference type="PROSITE" id="PS50045">
    <property type="entry name" value="SIGMA54_INTERACT_4"/>
    <property type="match status" value="1"/>
</dbReference>
<dbReference type="Gene3D" id="1.10.8.60">
    <property type="match status" value="1"/>
</dbReference>
<evidence type="ECO:0000313" key="5">
    <source>
        <dbReference type="Proteomes" id="UP000612899"/>
    </source>
</evidence>
<evidence type="ECO:0000313" key="4">
    <source>
        <dbReference type="EMBL" id="GIH06923.1"/>
    </source>
</evidence>
<reference evidence="4" key="1">
    <citation type="submission" date="2021-01" db="EMBL/GenBank/DDBJ databases">
        <title>Whole genome shotgun sequence of Rhizocola hellebori NBRC 109834.</title>
        <authorList>
            <person name="Komaki H."/>
            <person name="Tamura T."/>
        </authorList>
    </citation>
    <scope>NUCLEOTIDE SEQUENCE</scope>
    <source>
        <strain evidence="4">NBRC 109834</strain>
    </source>
</reference>
<dbReference type="SMART" id="SM00382">
    <property type="entry name" value="AAA"/>
    <property type="match status" value="1"/>
</dbReference>
<gene>
    <name evidence="4" type="ORF">Rhe02_49900</name>
</gene>
<dbReference type="InterPro" id="IPR003593">
    <property type="entry name" value="AAA+_ATPase"/>
</dbReference>
<protein>
    <recommendedName>
        <fullName evidence="3">Sigma-54 factor interaction domain-containing protein</fullName>
    </recommendedName>
</protein>
<dbReference type="Pfam" id="PF00158">
    <property type="entry name" value="Sigma54_activat"/>
    <property type="match status" value="1"/>
</dbReference>
<accession>A0A8J3QC39</accession>
<dbReference type="InterPro" id="IPR027417">
    <property type="entry name" value="P-loop_NTPase"/>
</dbReference>
<evidence type="ECO:0000256" key="1">
    <source>
        <dbReference type="ARBA" id="ARBA00022741"/>
    </source>
</evidence>
<dbReference type="GO" id="GO:0005524">
    <property type="term" value="F:ATP binding"/>
    <property type="evidence" value="ECO:0007669"/>
    <property type="project" value="UniProtKB-KW"/>
</dbReference>
<dbReference type="GO" id="GO:0006355">
    <property type="term" value="P:regulation of DNA-templated transcription"/>
    <property type="evidence" value="ECO:0007669"/>
    <property type="project" value="InterPro"/>
</dbReference>
<dbReference type="PROSITE" id="PS00676">
    <property type="entry name" value="SIGMA54_INTERACT_2"/>
    <property type="match status" value="1"/>
</dbReference>